<reference evidence="1 2" key="1">
    <citation type="journal article" date="2016" name="Nat. Commun.">
        <title>Extremotolerant tardigrade genome and improved radiotolerance of human cultured cells by tardigrade-unique protein.</title>
        <authorList>
            <person name="Hashimoto T."/>
            <person name="Horikawa D.D."/>
            <person name="Saito Y."/>
            <person name="Kuwahara H."/>
            <person name="Kozuka-Hata H."/>
            <person name="Shin-I T."/>
            <person name="Minakuchi Y."/>
            <person name="Ohishi K."/>
            <person name="Motoyama A."/>
            <person name="Aizu T."/>
            <person name="Enomoto A."/>
            <person name="Kondo K."/>
            <person name="Tanaka S."/>
            <person name="Hara Y."/>
            <person name="Koshikawa S."/>
            <person name="Sagara H."/>
            <person name="Miura T."/>
            <person name="Yokobori S."/>
            <person name="Miyagawa K."/>
            <person name="Suzuki Y."/>
            <person name="Kubo T."/>
            <person name="Oyama M."/>
            <person name="Kohara Y."/>
            <person name="Fujiyama A."/>
            <person name="Arakawa K."/>
            <person name="Katayama T."/>
            <person name="Toyoda A."/>
            <person name="Kunieda T."/>
        </authorList>
    </citation>
    <scope>NUCLEOTIDE SEQUENCE [LARGE SCALE GENOMIC DNA]</scope>
    <source>
        <strain evidence="1 2">YOKOZUNA-1</strain>
    </source>
</reference>
<sequence length="122" mass="13896">MSIPGTFVIWEAHILLADVLLKRRACVLLLAKCGYRSFVILSGLSCSMLQWWLMSPLSSFKTTCRIFLLANVRRTPRPLSAVRTERLTITFANYDVPPELSQDLGENAEESAPVYRPRNWPI</sequence>
<comment type="caution">
    <text evidence="1">The sequence shown here is derived from an EMBL/GenBank/DDBJ whole genome shotgun (WGS) entry which is preliminary data.</text>
</comment>
<protein>
    <submittedName>
        <fullName evidence="1">Uncharacterized protein</fullName>
    </submittedName>
</protein>
<evidence type="ECO:0000313" key="1">
    <source>
        <dbReference type="EMBL" id="GAV08515.1"/>
    </source>
</evidence>
<evidence type="ECO:0000313" key="2">
    <source>
        <dbReference type="Proteomes" id="UP000186922"/>
    </source>
</evidence>
<name>A0A1D1W4U7_RAMVA</name>
<accession>A0A1D1W4U7</accession>
<dbReference type="Proteomes" id="UP000186922">
    <property type="component" value="Unassembled WGS sequence"/>
</dbReference>
<keyword evidence="2" id="KW-1185">Reference proteome</keyword>
<organism evidence="1 2">
    <name type="scientific">Ramazzottius varieornatus</name>
    <name type="common">Water bear</name>
    <name type="synonym">Tardigrade</name>
    <dbReference type="NCBI Taxonomy" id="947166"/>
    <lineage>
        <taxon>Eukaryota</taxon>
        <taxon>Metazoa</taxon>
        <taxon>Ecdysozoa</taxon>
        <taxon>Tardigrada</taxon>
        <taxon>Eutardigrada</taxon>
        <taxon>Parachela</taxon>
        <taxon>Hypsibioidea</taxon>
        <taxon>Ramazzottiidae</taxon>
        <taxon>Ramazzottius</taxon>
    </lineage>
</organism>
<dbReference type="AlphaFoldDB" id="A0A1D1W4U7"/>
<gene>
    <name evidence="1" type="primary">RvY_18197</name>
    <name evidence="1" type="synonym">RvY_18197.3</name>
    <name evidence="1" type="ORF">RvY_18197-3</name>
</gene>
<dbReference type="EMBL" id="BDGG01000018">
    <property type="protein sequence ID" value="GAV08515.1"/>
    <property type="molecule type" value="Genomic_DNA"/>
</dbReference>
<proteinExistence type="predicted"/>